<dbReference type="AlphaFoldDB" id="A0A7J6VKT1"/>
<organism evidence="1 2">
    <name type="scientific">Thalictrum thalictroides</name>
    <name type="common">Rue-anemone</name>
    <name type="synonym">Anemone thalictroides</name>
    <dbReference type="NCBI Taxonomy" id="46969"/>
    <lineage>
        <taxon>Eukaryota</taxon>
        <taxon>Viridiplantae</taxon>
        <taxon>Streptophyta</taxon>
        <taxon>Embryophyta</taxon>
        <taxon>Tracheophyta</taxon>
        <taxon>Spermatophyta</taxon>
        <taxon>Magnoliopsida</taxon>
        <taxon>Ranunculales</taxon>
        <taxon>Ranunculaceae</taxon>
        <taxon>Thalictroideae</taxon>
        <taxon>Thalictrum</taxon>
    </lineage>
</organism>
<proteinExistence type="predicted"/>
<reference evidence="1 2" key="1">
    <citation type="submission" date="2020-06" db="EMBL/GenBank/DDBJ databases">
        <title>Transcriptomic and genomic resources for Thalictrum thalictroides and T. hernandezii: Facilitating candidate gene discovery in an emerging model plant lineage.</title>
        <authorList>
            <person name="Arias T."/>
            <person name="Riano-Pachon D.M."/>
            <person name="Di Stilio V.S."/>
        </authorList>
    </citation>
    <scope>NUCLEOTIDE SEQUENCE [LARGE SCALE GENOMIC DNA]</scope>
    <source>
        <strain evidence="2">cv. WT478/WT964</strain>
        <tissue evidence="1">Leaves</tissue>
    </source>
</reference>
<sequence length="183" mass="21437">MISDDGVEYWLKHIINNVDGGIFTVIKQAVSMAVRDHPEELKHHRGKIIEKLFTYGEQHHNMSSGFHNFDNKSVEKEEETVQNIGNMNYYSEEVDQQSCSGDNEKILSSHHTEEDNVILSNNKYDQLKRELAENTKKLNKYLEDRERVFAESTKKFKNCEQNMQQDPSRPVIKFERVHPVKRG</sequence>
<keyword evidence="2" id="KW-1185">Reference proteome</keyword>
<evidence type="ECO:0000313" key="2">
    <source>
        <dbReference type="Proteomes" id="UP000554482"/>
    </source>
</evidence>
<accession>A0A7J6VKT1</accession>
<gene>
    <name evidence="1" type="ORF">FRX31_024698</name>
</gene>
<protein>
    <submittedName>
        <fullName evidence="1">Uncharacterized protein</fullName>
    </submittedName>
</protein>
<dbReference type="EMBL" id="JABWDY010030320">
    <property type="protein sequence ID" value="KAF5185714.1"/>
    <property type="molecule type" value="Genomic_DNA"/>
</dbReference>
<comment type="caution">
    <text evidence="1">The sequence shown here is derived from an EMBL/GenBank/DDBJ whole genome shotgun (WGS) entry which is preliminary data.</text>
</comment>
<dbReference type="Proteomes" id="UP000554482">
    <property type="component" value="Unassembled WGS sequence"/>
</dbReference>
<evidence type="ECO:0000313" key="1">
    <source>
        <dbReference type="EMBL" id="KAF5185714.1"/>
    </source>
</evidence>
<name>A0A7J6VKT1_THATH</name>